<evidence type="ECO:0000256" key="5">
    <source>
        <dbReference type="ARBA" id="ARBA00023125"/>
    </source>
</evidence>
<dbReference type="AlphaFoldDB" id="A0A6V8HEM6"/>
<reference evidence="11" key="1">
    <citation type="journal article" date="2015" name="Genome Announc.">
        <title>Draft genome sequence of Talaromyces cellulolyticus strain Y-94, a source of lignocellulosic biomass-degrading enzymes.</title>
        <authorList>
            <person name="Fujii T."/>
            <person name="Koike H."/>
            <person name="Sawayama S."/>
            <person name="Yano S."/>
            <person name="Inoue H."/>
        </authorList>
    </citation>
    <scope>NUCLEOTIDE SEQUENCE [LARGE SCALE GENOMIC DNA]</scope>
    <source>
        <strain evidence="11">Y-94</strain>
    </source>
</reference>
<feature type="compositionally biased region" description="Low complexity" evidence="8">
    <location>
        <begin position="551"/>
        <end position="571"/>
    </location>
</feature>
<evidence type="ECO:0000256" key="3">
    <source>
        <dbReference type="ARBA" id="ARBA00022833"/>
    </source>
</evidence>
<dbReference type="InterPro" id="IPR036864">
    <property type="entry name" value="Zn2-C6_fun-type_DNA-bd_sf"/>
</dbReference>
<evidence type="ECO:0000256" key="8">
    <source>
        <dbReference type="SAM" id="MobiDB-lite"/>
    </source>
</evidence>
<gene>
    <name evidence="10" type="ORF">TCE0_034f11888</name>
</gene>
<evidence type="ECO:0000256" key="7">
    <source>
        <dbReference type="ARBA" id="ARBA00023242"/>
    </source>
</evidence>
<keyword evidence="4" id="KW-0805">Transcription regulation</keyword>
<organism evidence="10 11">
    <name type="scientific">Talaromyces pinophilus</name>
    <name type="common">Penicillium pinophilum</name>
    <dbReference type="NCBI Taxonomy" id="128442"/>
    <lineage>
        <taxon>Eukaryota</taxon>
        <taxon>Fungi</taxon>
        <taxon>Dikarya</taxon>
        <taxon>Ascomycota</taxon>
        <taxon>Pezizomycotina</taxon>
        <taxon>Eurotiomycetes</taxon>
        <taxon>Eurotiomycetidae</taxon>
        <taxon>Eurotiales</taxon>
        <taxon>Trichocomaceae</taxon>
        <taxon>Talaromyces</taxon>
        <taxon>Talaromyces sect. Talaromyces</taxon>
    </lineage>
</organism>
<dbReference type="GO" id="GO:0008270">
    <property type="term" value="F:zinc ion binding"/>
    <property type="evidence" value="ECO:0007669"/>
    <property type="project" value="InterPro"/>
</dbReference>
<dbReference type="InterPro" id="IPR001138">
    <property type="entry name" value="Zn2Cys6_DnaBD"/>
</dbReference>
<dbReference type="PROSITE" id="PS50048">
    <property type="entry name" value="ZN2_CY6_FUNGAL_2"/>
    <property type="match status" value="1"/>
</dbReference>
<name>A0A6V8HEM6_TALPI</name>
<dbReference type="Proteomes" id="UP000053095">
    <property type="component" value="Unassembled WGS sequence"/>
</dbReference>
<comment type="subcellular location">
    <subcellularLocation>
        <location evidence="1">Nucleus</location>
    </subcellularLocation>
</comment>
<evidence type="ECO:0000313" key="10">
    <source>
        <dbReference type="EMBL" id="GAM39937.1"/>
    </source>
</evidence>
<evidence type="ECO:0000256" key="6">
    <source>
        <dbReference type="ARBA" id="ARBA00023163"/>
    </source>
</evidence>
<dbReference type="Gene3D" id="4.10.240.10">
    <property type="entry name" value="Zn(2)-C6 fungal-type DNA-binding domain"/>
    <property type="match status" value="1"/>
</dbReference>
<dbReference type="Pfam" id="PF00172">
    <property type="entry name" value="Zn_clus"/>
    <property type="match status" value="1"/>
</dbReference>
<dbReference type="GO" id="GO:0003677">
    <property type="term" value="F:DNA binding"/>
    <property type="evidence" value="ECO:0007669"/>
    <property type="project" value="UniProtKB-KW"/>
</dbReference>
<keyword evidence="2" id="KW-0479">Metal-binding</keyword>
<sequence>MGSSDTASPVATRARGRKYGFACLSCRRKKVKCDGNKPACINCNKSKESCVYRDNPAFVGYLADELRKSKIRIQELESVIKELSILDSESRHSRLATLVGELEQRSLSPSPGSSAFLESDEPHVGLSVSYGGSVEYNIDENGRQQYFGATSRFHTLSEDNEHPAHALDTTTEREYTEIEYYHRKWHLSNSRWQATWEHQAHENIPKYTDVDASLCSRLLDVYWTWQGPLHQYVYRRCFFRDMAIGGPYFSLFLLNVMFAHAMRHMPEDDPRFKPFDKGDFFMKRAMLLLLDEIKETIKLTHAMMKINGNLLKYVKPKNPFHLPSVIIINECYNTVYNGHSGTPQNIKPEAIFDLERKLHNFHRTLPDCLRIEDASDLTVCIPPHIMSLNILYHTMLILIFRPFFIWRWNTHLHDHPLALRAQVVCTEQAADVNEIFRAYGRLFDFQYQTYLVSYCVYTAATIDVRLIHHDDRNLAEKAADRLVVTLRMLETELKQTPGIKRSIEIIRSHLGKQRLPVLNENVGDARETTSAHHHQQQQQSRGEKWQSHKISPSPSASASYTTIQQPQQKLPLPHHPHPHPHHPSRLHQTTEMYDHHNPFTNLQPEPSETMTPLPLNTNTTNNINSNNNNIQEHTYIDAQMQRMDMSWVDWNVDDSSGGFAPDMAYWAAGAAGAGAGMQYNHM</sequence>
<evidence type="ECO:0000256" key="2">
    <source>
        <dbReference type="ARBA" id="ARBA00022723"/>
    </source>
</evidence>
<dbReference type="GO" id="GO:0000981">
    <property type="term" value="F:DNA-binding transcription factor activity, RNA polymerase II-specific"/>
    <property type="evidence" value="ECO:0007669"/>
    <property type="project" value="InterPro"/>
</dbReference>
<dbReference type="InterPro" id="IPR051615">
    <property type="entry name" value="Transcr_Regulatory_Elem"/>
</dbReference>
<dbReference type="PANTHER" id="PTHR31313">
    <property type="entry name" value="TY1 ENHANCER ACTIVATOR"/>
    <property type="match status" value="1"/>
</dbReference>
<keyword evidence="7" id="KW-0539">Nucleus</keyword>
<dbReference type="SUPFAM" id="SSF57701">
    <property type="entry name" value="Zn2/Cys6 DNA-binding domain"/>
    <property type="match status" value="1"/>
</dbReference>
<dbReference type="CDD" id="cd00067">
    <property type="entry name" value="GAL4"/>
    <property type="match status" value="1"/>
</dbReference>
<feature type="compositionally biased region" description="Basic residues" evidence="8">
    <location>
        <begin position="572"/>
        <end position="585"/>
    </location>
</feature>
<keyword evidence="3" id="KW-0862">Zinc</keyword>
<dbReference type="PROSITE" id="PS00463">
    <property type="entry name" value="ZN2_CY6_FUNGAL_1"/>
    <property type="match status" value="1"/>
</dbReference>
<feature type="domain" description="Zn(2)-C6 fungal-type" evidence="9">
    <location>
        <begin position="22"/>
        <end position="52"/>
    </location>
</feature>
<dbReference type="SMART" id="SM00066">
    <property type="entry name" value="GAL4"/>
    <property type="match status" value="1"/>
</dbReference>
<dbReference type="GO" id="GO:0005634">
    <property type="term" value="C:nucleus"/>
    <property type="evidence" value="ECO:0007669"/>
    <property type="project" value="UniProtKB-SubCell"/>
</dbReference>
<keyword evidence="6" id="KW-0804">Transcription</keyword>
<evidence type="ECO:0000256" key="4">
    <source>
        <dbReference type="ARBA" id="ARBA00023015"/>
    </source>
</evidence>
<evidence type="ECO:0000256" key="1">
    <source>
        <dbReference type="ARBA" id="ARBA00004123"/>
    </source>
</evidence>
<comment type="caution">
    <text evidence="10">The sequence shown here is derived from an EMBL/GenBank/DDBJ whole genome shotgun (WGS) entry which is preliminary data.</text>
</comment>
<feature type="region of interest" description="Disordered" evidence="8">
    <location>
        <begin position="525"/>
        <end position="585"/>
    </location>
</feature>
<dbReference type="CDD" id="cd12148">
    <property type="entry name" value="fungal_TF_MHR"/>
    <property type="match status" value="1"/>
</dbReference>
<protein>
    <submittedName>
        <fullName evidence="10">Transcriptional activator protein</fullName>
    </submittedName>
</protein>
<keyword evidence="11" id="KW-1185">Reference proteome</keyword>
<proteinExistence type="predicted"/>
<dbReference type="PANTHER" id="PTHR31313:SF85">
    <property type="entry name" value="ZN(II)2CYS6 TRANSCRIPTION FACTOR (EUROFUNG)"/>
    <property type="match status" value="1"/>
</dbReference>
<evidence type="ECO:0000259" key="9">
    <source>
        <dbReference type="PROSITE" id="PS50048"/>
    </source>
</evidence>
<dbReference type="EMBL" id="DF933830">
    <property type="protein sequence ID" value="GAM39937.1"/>
    <property type="molecule type" value="Genomic_DNA"/>
</dbReference>
<evidence type="ECO:0000313" key="11">
    <source>
        <dbReference type="Proteomes" id="UP000053095"/>
    </source>
</evidence>
<accession>A0A6V8HEM6</accession>
<keyword evidence="5" id="KW-0238">DNA-binding</keyword>